<dbReference type="InterPro" id="IPR004839">
    <property type="entry name" value="Aminotransferase_I/II_large"/>
</dbReference>
<dbReference type="Gene3D" id="3.40.640.10">
    <property type="entry name" value="Type I PLP-dependent aspartate aminotransferase-like (Major domain)"/>
    <property type="match status" value="1"/>
</dbReference>
<dbReference type="CDD" id="cd05389">
    <property type="entry name" value="CobQ_N"/>
    <property type="match status" value="1"/>
</dbReference>
<reference evidence="9 10" key="1">
    <citation type="submission" date="2017-01" db="EMBL/GenBank/DDBJ databases">
        <title>The cable genome- insights into the physiology and evolution of filamentous bacteria capable of sulfide oxidation via long distance electron transfer.</title>
        <authorList>
            <person name="Schreiber L."/>
            <person name="Bjerg J.T."/>
            <person name="Boggild A."/>
            <person name="Van De Vossenberg J."/>
            <person name="Meysman F."/>
            <person name="Nielsen L.P."/>
            <person name="Schramm A."/>
            <person name="Kjeldsen K.U."/>
        </authorList>
    </citation>
    <scope>NUCLEOTIDE SEQUENCE [LARGE SCALE GENOMIC DNA]</scope>
    <source>
        <strain evidence="9">A3</strain>
    </source>
</reference>
<keyword evidence="3" id="KW-0315">Glutamine amidotransferase</keyword>
<evidence type="ECO:0000313" key="10">
    <source>
        <dbReference type="Proteomes" id="UP000287615"/>
    </source>
</evidence>
<dbReference type="EC" id="2.6.1.-" evidence="4"/>
<dbReference type="InterPro" id="IPR015421">
    <property type="entry name" value="PyrdxlP-dep_Trfase_major"/>
</dbReference>
<comment type="cofactor">
    <cofactor evidence="4">
        <name>pyridoxal 5'-phosphate</name>
        <dbReference type="ChEBI" id="CHEBI:597326"/>
    </cofactor>
</comment>
<feature type="domain" description="CobQ/CobB/MinD/ParA nucleotide binding" evidence="7">
    <location>
        <begin position="181"/>
        <end position="405"/>
    </location>
</feature>
<evidence type="ECO:0000256" key="2">
    <source>
        <dbReference type="ARBA" id="ARBA00022573"/>
    </source>
</evidence>
<dbReference type="SUPFAM" id="SSF52317">
    <property type="entry name" value="Class I glutamine amidotransferase-like"/>
    <property type="match status" value="1"/>
</dbReference>
<name>A0A444JCK4_9BACT</name>
<dbReference type="Gene3D" id="3.90.1150.10">
    <property type="entry name" value="Aspartate Aminotransferase, domain 1"/>
    <property type="match status" value="1"/>
</dbReference>
<sequence>AGCRENIITLCSLTKLFAVPGLRLGFLAASEELCNAITGQLAPWSVNALAQAAGKAMIGDTDYIERTQEIVQQNREILCRDLAAIPALQIVPGAADFLLIRLESKITAAELADQLLQQARIAIRVCANYEGLDEQYFRVAVRSEEENNLLVAALKDILLPGQETGSFVECGSRIKKTPSMMFLGTGSDVGKSVLVAGLCRVLLQDGVRVAPFKAQNMSLNSYVTRDGGEMGRAQVVQAQACRLDPDVRMNPVLLKPSSDVGSQVIVHGKPIGNMRVLDYVRYKEQVWQEVCQTYDALAADYDCIILEGAGSPGEVNLKSHDIVNMRMAQYSHSSALLVGDIDRGGVYASFIGHVEVMAPWERKLLAGFLVNRFRGDASLLVDAHSFVEQRTGKPVFGVIPWLNNLGLPQEDSVSFKAGLYDSAEPAGEHVEIVLIDLPHISNFTDLEPLLEEKDVWLRTVRRVDELGTPDGVILPGSKNVVADLEWLAQTGLDKAICGLAEQGCQITGICGGFQILGKTVADPHGIEGEPGTLLHGLGLLDLTTELAADKTLTRREGLHLPSGQPVHGYEIHHGQTDRRKNDGTGNDTGSEPLLTFADGASCGSADRTGRVWGSYLHGIFDSDPFRRWFINTLREAKGLPPFSGQGAQYDLEPALDRLAAVVRQEMDMDAVYRLLGI</sequence>
<dbReference type="NCBIfam" id="TIGR00313">
    <property type="entry name" value="cobQ"/>
    <property type="match status" value="1"/>
</dbReference>
<dbReference type="SUPFAM" id="SSF53383">
    <property type="entry name" value="PLP-dependent transferases"/>
    <property type="match status" value="1"/>
</dbReference>
<dbReference type="NCBIfam" id="NF001989">
    <property type="entry name" value="PRK00784.1"/>
    <property type="match status" value="1"/>
</dbReference>
<evidence type="ECO:0000256" key="4">
    <source>
        <dbReference type="RuleBase" id="RU000481"/>
    </source>
</evidence>
<protein>
    <recommendedName>
        <fullName evidence="4">Aminotransferase</fullName>
        <ecNumber evidence="4">2.6.1.-</ecNumber>
    </recommendedName>
</protein>
<dbReference type="GO" id="GO:0008483">
    <property type="term" value="F:transaminase activity"/>
    <property type="evidence" value="ECO:0007669"/>
    <property type="project" value="UniProtKB-KW"/>
</dbReference>
<evidence type="ECO:0000259" key="6">
    <source>
        <dbReference type="Pfam" id="PF00155"/>
    </source>
</evidence>
<evidence type="ECO:0000313" key="9">
    <source>
        <dbReference type="EMBL" id="RWX50825.1"/>
    </source>
</evidence>
<keyword evidence="2" id="KW-0169">Cobalamin biosynthesis</keyword>
<dbReference type="InterPro" id="IPR033949">
    <property type="entry name" value="CobQ_GATase1"/>
</dbReference>
<dbReference type="GO" id="GO:0009236">
    <property type="term" value="P:cobalamin biosynthetic process"/>
    <property type="evidence" value="ECO:0007669"/>
    <property type="project" value="UniProtKB-UniPathway"/>
</dbReference>
<evidence type="ECO:0000259" key="7">
    <source>
        <dbReference type="Pfam" id="PF01656"/>
    </source>
</evidence>
<dbReference type="Gene3D" id="3.40.50.880">
    <property type="match status" value="1"/>
</dbReference>
<dbReference type="UniPathway" id="UPA00148"/>
<proteinExistence type="inferred from homology"/>
<dbReference type="InterPro" id="IPR002586">
    <property type="entry name" value="CobQ/CobB/MinD/ParA_Nub-bd_dom"/>
</dbReference>
<dbReference type="Gene3D" id="3.40.50.300">
    <property type="entry name" value="P-loop containing nucleotide triphosphate hydrolases"/>
    <property type="match status" value="1"/>
</dbReference>
<dbReference type="InterPro" id="IPR004459">
    <property type="entry name" value="CobQ_synth"/>
</dbReference>
<keyword evidence="4" id="KW-0032">Aminotransferase</keyword>
<dbReference type="PROSITE" id="PS00105">
    <property type="entry name" value="AA_TRANSFER_CLASS_1"/>
    <property type="match status" value="1"/>
</dbReference>
<dbReference type="GO" id="GO:0030170">
    <property type="term" value="F:pyridoxal phosphate binding"/>
    <property type="evidence" value="ECO:0007669"/>
    <property type="project" value="InterPro"/>
</dbReference>
<feature type="non-terminal residue" evidence="9">
    <location>
        <position position="1"/>
    </location>
</feature>
<dbReference type="Proteomes" id="UP000287615">
    <property type="component" value="Unassembled WGS sequence"/>
</dbReference>
<dbReference type="AlphaFoldDB" id="A0A444JCK4"/>
<dbReference type="InterPro" id="IPR029062">
    <property type="entry name" value="Class_I_gatase-like"/>
</dbReference>
<dbReference type="CDD" id="cd00609">
    <property type="entry name" value="AAT_like"/>
    <property type="match status" value="1"/>
</dbReference>
<dbReference type="PANTHER" id="PTHR21343">
    <property type="entry name" value="DETHIOBIOTIN SYNTHETASE"/>
    <property type="match status" value="1"/>
</dbReference>
<feature type="domain" description="CobB/CobQ-like glutamine amidotransferase" evidence="8">
    <location>
        <begin position="431"/>
        <end position="624"/>
    </location>
</feature>
<dbReference type="CDD" id="cd01750">
    <property type="entry name" value="GATase1_CobQ"/>
    <property type="match status" value="1"/>
</dbReference>
<gene>
    <name evidence="9" type="ORF">VU00_10161</name>
</gene>
<feature type="region of interest" description="Disordered" evidence="5">
    <location>
        <begin position="556"/>
        <end position="591"/>
    </location>
</feature>
<dbReference type="Pfam" id="PF01656">
    <property type="entry name" value="CbiA"/>
    <property type="match status" value="1"/>
</dbReference>
<dbReference type="PANTHER" id="PTHR21343:SF1">
    <property type="entry name" value="COBYRIC ACID SYNTHASE"/>
    <property type="match status" value="1"/>
</dbReference>
<dbReference type="InterPro" id="IPR011698">
    <property type="entry name" value="GATase_3"/>
</dbReference>
<organism evidence="9 10">
    <name type="scientific">Candidatus Electrothrix marina</name>
    <dbReference type="NCBI Taxonomy" id="1859130"/>
    <lineage>
        <taxon>Bacteria</taxon>
        <taxon>Pseudomonadati</taxon>
        <taxon>Thermodesulfobacteriota</taxon>
        <taxon>Desulfobulbia</taxon>
        <taxon>Desulfobulbales</taxon>
        <taxon>Desulfobulbaceae</taxon>
        <taxon>Candidatus Electrothrix</taxon>
    </lineage>
</organism>
<dbReference type="InterPro" id="IPR015424">
    <property type="entry name" value="PyrdxlP-dep_Trfase"/>
</dbReference>
<comment type="pathway">
    <text evidence="1">Cofactor biosynthesis; adenosylcobalamin biosynthesis.</text>
</comment>
<accession>A0A444JCK4</accession>
<dbReference type="Pfam" id="PF00155">
    <property type="entry name" value="Aminotran_1_2"/>
    <property type="match status" value="1"/>
</dbReference>
<evidence type="ECO:0000256" key="3">
    <source>
        <dbReference type="ARBA" id="ARBA00022962"/>
    </source>
</evidence>
<dbReference type="PROSITE" id="PS51274">
    <property type="entry name" value="GATASE_COBBQ"/>
    <property type="match status" value="1"/>
</dbReference>
<dbReference type="SUPFAM" id="SSF52540">
    <property type="entry name" value="P-loop containing nucleoside triphosphate hydrolases"/>
    <property type="match status" value="1"/>
</dbReference>
<keyword evidence="4" id="KW-0808">Transferase</keyword>
<comment type="similarity">
    <text evidence="4">Belongs to the class-I pyridoxal-phosphate-dependent aminotransferase family.</text>
</comment>
<feature type="compositionally biased region" description="Basic and acidic residues" evidence="5">
    <location>
        <begin position="569"/>
        <end position="582"/>
    </location>
</feature>
<comment type="caution">
    <text evidence="9">The sequence shown here is derived from an EMBL/GenBank/DDBJ whole genome shotgun (WGS) entry which is preliminary data.</text>
</comment>
<dbReference type="Pfam" id="PF07685">
    <property type="entry name" value="GATase_3"/>
    <property type="match status" value="1"/>
</dbReference>
<dbReference type="InterPro" id="IPR047045">
    <property type="entry name" value="CobQ_N"/>
</dbReference>
<dbReference type="InterPro" id="IPR004838">
    <property type="entry name" value="NHTrfase_class1_PyrdxlP-BS"/>
</dbReference>
<dbReference type="InterPro" id="IPR027417">
    <property type="entry name" value="P-loop_NTPase"/>
</dbReference>
<evidence type="ECO:0000256" key="1">
    <source>
        <dbReference type="ARBA" id="ARBA00004953"/>
    </source>
</evidence>
<dbReference type="EMBL" id="MTKR01000016">
    <property type="protein sequence ID" value="RWX50825.1"/>
    <property type="molecule type" value="Genomic_DNA"/>
</dbReference>
<evidence type="ECO:0000259" key="8">
    <source>
        <dbReference type="Pfam" id="PF07685"/>
    </source>
</evidence>
<dbReference type="HAMAP" id="MF_00028">
    <property type="entry name" value="CobQ"/>
    <property type="match status" value="1"/>
</dbReference>
<evidence type="ECO:0000256" key="5">
    <source>
        <dbReference type="SAM" id="MobiDB-lite"/>
    </source>
</evidence>
<feature type="domain" description="Aminotransferase class I/classII large" evidence="6">
    <location>
        <begin position="5"/>
        <end position="154"/>
    </location>
</feature>
<dbReference type="InterPro" id="IPR015422">
    <property type="entry name" value="PyrdxlP-dep_Trfase_small"/>
</dbReference>